<sequence>MNEATELARLLEPMLWQAALVFLRVGAIAAVLPGFGNEAVPMRIRLALALAFTAIVAPAAPIETDAEPALGPFLRFLTTETLTGLALGLGLRLMVLALQTAGAIAANATSLSQLLGGAQAEPIPAIGQVLTIGGLALAMMAGLHVRLAEFMILSYGLLPAGQFPDAAAFAAWGTGRVARAFWLAFTLAAPFVILSMLYNLALGAINKAMPQLMVAFVGAPVITLGGLALFAVAAPLMLSVWLDALHLFLETPMGSD</sequence>
<accession>A0A365U7M6</accession>
<organism evidence="8 9">
    <name type="scientific">Rhodosalinus halophilus</name>
    <dbReference type="NCBI Taxonomy" id="2259333"/>
    <lineage>
        <taxon>Bacteria</taxon>
        <taxon>Pseudomonadati</taxon>
        <taxon>Pseudomonadota</taxon>
        <taxon>Alphaproteobacteria</taxon>
        <taxon>Rhodobacterales</taxon>
        <taxon>Paracoccaceae</taxon>
        <taxon>Rhodosalinus</taxon>
    </lineage>
</organism>
<dbReference type="GO" id="GO:0006605">
    <property type="term" value="P:protein targeting"/>
    <property type="evidence" value="ECO:0007669"/>
    <property type="project" value="InterPro"/>
</dbReference>
<name>A0A365U7M6_9RHOB</name>
<feature type="transmembrane region" description="Helical" evidence="7">
    <location>
        <begin position="180"/>
        <end position="200"/>
    </location>
</feature>
<dbReference type="Proteomes" id="UP000253370">
    <property type="component" value="Unassembled WGS sequence"/>
</dbReference>
<dbReference type="Pfam" id="PF01311">
    <property type="entry name" value="Bac_export_1"/>
    <property type="match status" value="1"/>
</dbReference>
<keyword evidence="4 7" id="KW-0812">Transmembrane</keyword>
<feature type="transmembrane region" description="Helical" evidence="7">
    <location>
        <begin position="212"/>
        <end position="242"/>
    </location>
</feature>
<feature type="transmembrane region" description="Helical" evidence="7">
    <location>
        <begin position="82"/>
        <end position="104"/>
    </location>
</feature>
<dbReference type="AlphaFoldDB" id="A0A365U7M6"/>
<evidence type="ECO:0000256" key="3">
    <source>
        <dbReference type="ARBA" id="ARBA00022475"/>
    </source>
</evidence>
<keyword evidence="6 7" id="KW-0472">Membrane</keyword>
<keyword evidence="9" id="KW-1185">Reference proteome</keyword>
<evidence type="ECO:0000256" key="5">
    <source>
        <dbReference type="ARBA" id="ARBA00022989"/>
    </source>
</evidence>
<evidence type="ECO:0000256" key="7">
    <source>
        <dbReference type="SAM" id="Phobius"/>
    </source>
</evidence>
<comment type="caution">
    <text evidence="8">The sequence shown here is derived from an EMBL/GenBank/DDBJ whole genome shotgun (WGS) entry which is preliminary data.</text>
</comment>
<evidence type="ECO:0000256" key="4">
    <source>
        <dbReference type="ARBA" id="ARBA00022692"/>
    </source>
</evidence>
<dbReference type="GO" id="GO:0005886">
    <property type="term" value="C:plasma membrane"/>
    <property type="evidence" value="ECO:0007669"/>
    <property type="project" value="UniProtKB-SubCell"/>
</dbReference>
<feature type="transmembrane region" description="Helical" evidence="7">
    <location>
        <begin position="14"/>
        <end position="32"/>
    </location>
</feature>
<keyword evidence="3" id="KW-1003">Cell membrane</keyword>
<dbReference type="EMBL" id="QNTQ01000010">
    <property type="protein sequence ID" value="RBI84632.1"/>
    <property type="molecule type" value="Genomic_DNA"/>
</dbReference>
<proteinExistence type="inferred from homology"/>
<gene>
    <name evidence="8" type="ORF">DRV85_11805</name>
</gene>
<comment type="subcellular location">
    <subcellularLocation>
        <location evidence="1">Cell membrane</location>
        <topology evidence="1">Multi-pass membrane protein</topology>
    </subcellularLocation>
</comment>
<protein>
    <submittedName>
        <fullName evidence="8">Type III secretion protein</fullName>
    </submittedName>
</protein>
<dbReference type="RefSeq" id="WP_113289671.1">
    <property type="nucleotide sequence ID" value="NZ_QNTQ01000010.1"/>
</dbReference>
<evidence type="ECO:0000256" key="1">
    <source>
        <dbReference type="ARBA" id="ARBA00004651"/>
    </source>
</evidence>
<feature type="transmembrane region" description="Helical" evidence="7">
    <location>
        <begin position="125"/>
        <end position="145"/>
    </location>
</feature>
<evidence type="ECO:0000313" key="8">
    <source>
        <dbReference type="EMBL" id="RBI84632.1"/>
    </source>
</evidence>
<feature type="transmembrane region" description="Helical" evidence="7">
    <location>
        <begin position="44"/>
        <end position="62"/>
    </location>
</feature>
<dbReference type="PRINTS" id="PR00953">
    <property type="entry name" value="TYPE3IMRPROT"/>
</dbReference>
<comment type="similarity">
    <text evidence="2">Belongs to the FliR/MopE/SpaR family.</text>
</comment>
<reference evidence="8 9" key="1">
    <citation type="submission" date="2018-07" db="EMBL/GenBank/DDBJ databases">
        <title>Rhodosalinus sp. strain E84T genomic sequence and assembly.</title>
        <authorList>
            <person name="Liu Z.-W."/>
            <person name="Lu D.-C."/>
        </authorList>
    </citation>
    <scope>NUCLEOTIDE SEQUENCE [LARGE SCALE GENOMIC DNA]</scope>
    <source>
        <strain evidence="8 9">E84</strain>
    </source>
</reference>
<keyword evidence="5 7" id="KW-1133">Transmembrane helix</keyword>
<dbReference type="PANTHER" id="PTHR30065:SF8">
    <property type="entry name" value="FLAGELLAR BIOSYNTHETIC PROTEIN FLIR"/>
    <property type="match status" value="1"/>
</dbReference>
<evidence type="ECO:0000256" key="2">
    <source>
        <dbReference type="ARBA" id="ARBA00009772"/>
    </source>
</evidence>
<evidence type="ECO:0000313" key="9">
    <source>
        <dbReference type="Proteomes" id="UP000253370"/>
    </source>
</evidence>
<dbReference type="PANTHER" id="PTHR30065">
    <property type="entry name" value="FLAGELLAR BIOSYNTHETIC PROTEIN FLIR"/>
    <property type="match status" value="1"/>
</dbReference>
<dbReference type="InterPro" id="IPR002010">
    <property type="entry name" value="T3SS_IM_R"/>
</dbReference>
<evidence type="ECO:0000256" key="6">
    <source>
        <dbReference type="ARBA" id="ARBA00023136"/>
    </source>
</evidence>
<dbReference type="OrthoDB" id="9779817at2"/>